<dbReference type="Proteomes" id="UP000789901">
    <property type="component" value="Unassembled WGS sequence"/>
</dbReference>
<comment type="caution">
    <text evidence="1">The sequence shown here is derived from an EMBL/GenBank/DDBJ whole genome shotgun (WGS) entry which is preliminary data.</text>
</comment>
<feature type="non-terminal residue" evidence="1">
    <location>
        <position position="1"/>
    </location>
</feature>
<gene>
    <name evidence="1" type="ORF">GMARGA_LOCUS44965</name>
</gene>
<evidence type="ECO:0000313" key="2">
    <source>
        <dbReference type="Proteomes" id="UP000789901"/>
    </source>
</evidence>
<name>A0ABN7XLI7_GIGMA</name>
<sequence>TSVGNASLIFDAIISRFYVLQDFGIVLISTEDTRRFTPDQTIRFLDDMIVGFTLLANRGIKKIVLDLSNNGGGFVSIADFIIKLLFPSIAIFPEDIKVTDVTTAFIKAGSNTNDSGGLYDYKTYISTKTNASFNNVDEYIGNNTYIRGGTQ</sequence>
<dbReference type="SUPFAM" id="SSF52096">
    <property type="entry name" value="ClpP/crotonase"/>
    <property type="match status" value="1"/>
</dbReference>
<dbReference type="EMBL" id="CAJVQB010156615">
    <property type="protein sequence ID" value="CAG8856144.1"/>
    <property type="molecule type" value="Genomic_DNA"/>
</dbReference>
<keyword evidence="2" id="KW-1185">Reference proteome</keyword>
<proteinExistence type="predicted"/>
<protein>
    <submittedName>
        <fullName evidence="1">45713_t:CDS:1</fullName>
    </submittedName>
</protein>
<dbReference type="InterPro" id="IPR029045">
    <property type="entry name" value="ClpP/crotonase-like_dom_sf"/>
</dbReference>
<accession>A0ABN7XLI7</accession>
<dbReference type="Gene3D" id="3.90.226.10">
    <property type="entry name" value="2-enoyl-CoA Hydratase, Chain A, domain 1"/>
    <property type="match status" value="1"/>
</dbReference>
<feature type="non-terminal residue" evidence="1">
    <location>
        <position position="151"/>
    </location>
</feature>
<reference evidence="1 2" key="1">
    <citation type="submission" date="2021-06" db="EMBL/GenBank/DDBJ databases">
        <authorList>
            <person name="Kallberg Y."/>
            <person name="Tangrot J."/>
            <person name="Rosling A."/>
        </authorList>
    </citation>
    <scope>NUCLEOTIDE SEQUENCE [LARGE SCALE GENOMIC DNA]</scope>
    <source>
        <strain evidence="1 2">120-4 pot B 10/14</strain>
    </source>
</reference>
<evidence type="ECO:0000313" key="1">
    <source>
        <dbReference type="EMBL" id="CAG8856144.1"/>
    </source>
</evidence>
<organism evidence="1 2">
    <name type="scientific">Gigaspora margarita</name>
    <dbReference type="NCBI Taxonomy" id="4874"/>
    <lineage>
        <taxon>Eukaryota</taxon>
        <taxon>Fungi</taxon>
        <taxon>Fungi incertae sedis</taxon>
        <taxon>Mucoromycota</taxon>
        <taxon>Glomeromycotina</taxon>
        <taxon>Glomeromycetes</taxon>
        <taxon>Diversisporales</taxon>
        <taxon>Gigasporaceae</taxon>
        <taxon>Gigaspora</taxon>
    </lineage>
</organism>